<reference evidence="1 2" key="1">
    <citation type="submission" date="2012-05" db="EMBL/GenBank/DDBJ databases">
        <title>Recombination and specialization in a pathogen metapopulation.</title>
        <authorList>
            <person name="Gardiner A."/>
            <person name="Kemen E."/>
            <person name="Schultz-Larsen T."/>
            <person name="MacLean D."/>
            <person name="Van Oosterhout C."/>
            <person name="Jones J.D.G."/>
        </authorList>
    </citation>
    <scope>NUCLEOTIDE SEQUENCE [LARGE SCALE GENOMIC DNA]</scope>
    <source>
        <strain evidence="1 2">Ac Nc2</strain>
    </source>
</reference>
<dbReference type="STRING" id="65357.A0A024GAD6"/>
<dbReference type="OrthoDB" id="120976at2759"/>
<proteinExistence type="predicted"/>
<protein>
    <submittedName>
        <fullName evidence="1">Uncharacterized protein</fullName>
    </submittedName>
</protein>
<dbReference type="Proteomes" id="UP000053237">
    <property type="component" value="Unassembled WGS sequence"/>
</dbReference>
<evidence type="ECO:0000313" key="1">
    <source>
        <dbReference type="EMBL" id="CCI43629.1"/>
    </source>
</evidence>
<keyword evidence="2" id="KW-1185">Reference proteome</keyword>
<comment type="caution">
    <text evidence="1">The sequence shown here is derived from an EMBL/GenBank/DDBJ whole genome shotgun (WGS) entry which is preliminary data.</text>
</comment>
<gene>
    <name evidence="1" type="ORF">BN9_044130</name>
</gene>
<dbReference type="EMBL" id="CAIX01000052">
    <property type="protein sequence ID" value="CCI43629.1"/>
    <property type="molecule type" value="Genomic_DNA"/>
</dbReference>
<accession>A0A024GAD6</accession>
<organism evidence="1 2">
    <name type="scientific">Albugo candida</name>
    <dbReference type="NCBI Taxonomy" id="65357"/>
    <lineage>
        <taxon>Eukaryota</taxon>
        <taxon>Sar</taxon>
        <taxon>Stramenopiles</taxon>
        <taxon>Oomycota</taxon>
        <taxon>Peronosporomycetes</taxon>
        <taxon>Albuginales</taxon>
        <taxon>Albuginaceae</taxon>
        <taxon>Albugo</taxon>
    </lineage>
</organism>
<name>A0A024GAD6_9STRA</name>
<sequence length="359" mass="42375">MTLERLTSIIALKEHQTHRNSLIHTQNTLSQTHGTHEGIQLPQHHRRLESCKRVRVWKCVIFNPISNSTESETNENKIGAVKDMKSFRKIHISELMRIVQKVYEDRWILEVHNDVSSSSIEDASQIVSQHSNEEIFIKLILIHLSQSTLTQKPVSIQIAQLLIAIKQAMGRYPRIQTFANLLGIETSPAFHFNPPEKLKVFIHLLDRLYHLNGYFHSRKDKDIESIKMNLKSVVKREQFLTDFLTTRDLPPVLIETLLEQLFQDDYYWNFRFWHTQFRELSISYEWPNESKMKLCEGILTFFRVKNGDTISLSVKERHEKFDGDWLLNTLMNEWVQRGRQLYQMLETAADEEVRTFSIN</sequence>
<dbReference type="AlphaFoldDB" id="A0A024GAD6"/>
<evidence type="ECO:0000313" key="2">
    <source>
        <dbReference type="Proteomes" id="UP000053237"/>
    </source>
</evidence>
<dbReference type="InParanoid" id="A0A024GAD6"/>